<dbReference type="Pfam" id="PF21079">
    <property type="entry name" value="GDH_HM2"/>
    <property type="match status" value="1"/>
</dbReference>
<feature type="domain" description="NAD-glutamate dehydrogenase N-terminal ACT1" evidence="4">
    <location>
        <begin position="36"/>
        <end position="174"/>
    </location>
</feature>
<dbReference type="InterPro" id="IPR048381">
    <property type="entry name" value="GDH_C"/>
</dbReference>
<keyword evidence="8" id="KW-1185">Reference proteome</keyword>
<dbReference type="PANTHER" id="PTHR43403:SF1">
    <property type="entry name" value="NAD-SPECIFIC GLUTAMATE DEHYDROGENASE"/>
    <property type="match status" value="1"/>
</dbReference>
<evidence type="ECO:0000259" key="3">
    <source>
        <dbReference type="Pfam" id="PF21074"/>
    </source>
</evidence>
<dbReference type="OrthoDB" id="9758052at2"/>
<dbReference type="Gene3D" id="3.40.50.720">
    <property type="entry name" value="NAD(P)-binding Rossmann-like Domain"/>
    <property type="match status" value="1"/>
</dbReference>
<dbReference type="GO" id="GO:0004352">
    <property type="term" value="F:glutamate dehydrogenase (NAD+) activity"/>
    <property type="evidence" value="ECO:0007669"/>
    <property type="project" value="InterPro"/>
</dbReference>
<dbReference type="InterPro" id="IPR049059">
    <property type="entry name" value="NAD_Glu_DH_HM1"/>
</dbReference>
<dbReference type="InterPro" id="IPR024727">
    <property type="entry name" value="NAD_Glu_DH_N_ACT1"/>
</dbReference>
<evidence type="ECO:0000313" key="7">
    <source>
        <dbReference type="EMBL" id="TDP11778.1"/>
    </source>
</evidence>
<dbReference type="RefSeq" id="WP_133602555.1">
    <property type="nucleotide sequence ID" value="NZ_JAUFPJ010000002.1"/>
</dbReference>
<dbReference type="InterPro" id="IPR049056">
    <property type="entry name" value="NAD_Glu_DH_HM3"/>
</dbReference>
<dbReference type="Pfam" id="PF21073">
    <property type="entry name" value="GDH_HM1"/>
    <property type="match status" value="1"/>
</dbReference>
<dbReference type="PANTHER" id="PTHR43403">
    <property type="entry name" value="NAD-SPECIFIC GLUTAMATE DEHYDROGENASE"/>
    <property type="match status" value="1"/>
</dbReference>
<dbReference type="InterPro" id="IPR049062">
    <property type="entry name" value="NAD_Glu_DH_ACT2"/>
</dbReference>
<evidence type="ECO:0000259" key="2">
    <source>
        <dbReference type="Pfam" id="PF05088"/>
    </source>
</evidence>
<organism evidence="7 8">
    <name type="scientific">Roseateles asaccharophilus</name>
    <dbReference type="NCBI Taxonomy" id="582607"/>
    <lineage>
        <taxon>Bacteria</taxon>
        <taxon>Pseudomonadati</taxon>
        <taxon>Pseudomonadota</taxon>
        <taxon>Betaproteobacteria</taxon>
        <taxon>Burkholderiales</taxon>
        <taxon>Sphaerotilaceae</taxon>
        <taxon>Roseateles</taxon>
    </lineage>
</organism>
<gene>
    <name evidence="7" type="ORF">DFR39_102157</name>
</gene>
<dbReference type="InterPro" id="IPR007780">
    <property type="entry name" value="NAD_Glu_DH_bac"/>
</dbReference>
<name>A0A4R6N8S6_9BURK</name>
<dbReference type="Pfam" id="PF21077">
    <property type="entry name" value="GDH_ACT3"/>
    <property type="match status" value="1"/>
</dbReference>
<dbReference type="Proteomes" id="UP000295357">
    <property type="component" value="Unassembled WGS sequence"/>
</dbReference>
<dbReference type="InterPro" id="IPR049064">
    <property type="entry name" value="NAD_Glu_DH_ACT3"/>
</dbReference>
<proteinExistence type="predicted"/>
<dbReference type="Pfam" id="PF21075">
    <property type="entry name" value="GDH_ACT1"/>
    <property type="match status" value="1"/>
</dbReference>
<evidence type="ECO:0000259" key="6">
    <source>
        <dbReference type="Pfam" id="PF21077"/>
    </source>
</evidence>
<feature type="domain" description="NAD-specific glutamate dehydrogenase C-terminal" evidence="3">
    <location>
        <begin position="1267"/>
        <end position="1606"/>
    </location>
</feature>
<dbReference type="Pfam" id="PF21076">
    <property type="entry name" value="GDH_ACT2"/>
    <property type="match status" value="1"/>
</dbReference>
<dbReference type="Pfam" id="PF21078">
    <property type="entry name" value="GDH_HM3"/>
    <property type="match status" value="1"/>
</dbReference>
<feature type="domain" description="NAD-glutamate dehydrogenase ACT3" evidence="6">
    <location>
        <begin position="549"/>
        <end position="626"/>
    </location>
</feature>
<protein>
    <submittedName>
        <fullName evidence="7">Glutamate dehydrogenase (NAD)</fullName>
    </submittedName>
</protein>
<evidence type="ECO:0000313" key="8">
    <source>
        <dbReference type="Proteomes" id="UP000295357"/>
    </source>
</evidence>
<comment type="caution">
    <text evidence="7">The sequence shown here is derived from an EMBL/GenBank/DDBJ whole genome shotgun (WGS) entry which is preliminary data.</text>
</comment>
<keyword evidence="1" id="KW-0560">Oxidoreductase</keyword>
<dbReference type="Pfam" id="PF05088">
    <property type="entry name" value="Bac_GDH_CD"/>
    <property type="match status" value="1"/>
</dbReference>
<dbReference type="PIRSF" id="PIRSF036761">
    <property type="entry name" value="GDH_Mll4104"/>
    <property type="match status" value="1"/>
</dbReference>
<dbReference type="SUPFAM" id="SSF53223">
    <property type="entry name" value="Aminoacid dehydrogenase-like, N-terminal domain"/>
    <property type="match status" value="1"/>
</dbReference>
<dbReference type="SUPFAM" id="SSF51735">
    <property type="entry name" value="NAD(P)-binding Rossmann-fold domains"/>
    <property type="match status" value="1"/>
</dbReference>
<evidence type="ECO:0000256" key="1">
    <source>
        <dbReference type="ARBA" id="ARBA00023002"/>
    </source>
</evidence>
<reference evidence="7 8" key="1">
    <citation type="submission" date="2019-03" db="EMBL/GenBank/DDBJ databases">
        <title>Genomic Encyclopedia of Type Strains, Phase IV (KMG-IV): sequencing the most valuable type-strain genomes for metagenomic binning, comparative biology and taxonomic classification.</title>
        <authorList>
            <person name="Goeker M."/>
        </authorList>
    </citation>
    <scope>NUCLEOTIDE SEQUENCE [LARGE SCALE GENOMIC DNA]</scope>
    <source>
        <strain evidence="7 8">DSM 25082</strain>
    </source>
</reference>
<dbReference type="GO" id="GO:0004069">
    <property type="term" value="F:L-aspartate:2-oxoglutarate aminotransferase activity"/>
    <property type="evidence" value="ECO:0007669"/>
    <property type="project" value="InterPro"/>
</dbReference>
<evidence type="ECO:0000259" key="5">
    <source>
        <dbReference type="Pfam" id="PF21076"/>
    </source>
</evidence>
<dbReference type="InterPro" id="IPR049058">
    <property type="entry name" value="NAD_Glu_DH_HM2"/>
</dbReference>
<dbReference type="InterPro" id="IPR046346">
    <property type="entry name" value="Aminoacid_DH-like_N_sf"/>
</dbReference>
<dbReference type="EMBL" id="SNXE01000002">
    <property type="protein sequence ID" value="TDP11778.1"/>
    <property type="molecule type" value="Genomic_DNA"/>
</dbReference>
<feature type="domain" description="NAD-glutamate dehydrogenase catalytic" evidence="2">
    <location>
        <begin position="726"/>
        <end position="1222"/>
    </location>
</feature>
<evidence type="ECO:0000259" key="4">
    <source>
        <dbReference type="Pfam" id="PF21075"/>
    </source>
</evidence>
<dbReference type="GO" id="GO:0006538">
    <property type="term" value="P:L-glutamate catabolic process"/>
    <property type="evidence" value="ECO:0007669"/>
    <property type="project" value="InterPro"/>
</dbReference>
<dbReference type="InterPro" id="IPR028971">
    <property type="entry name" value="NAD-GDH_cat"/>
</dbReference>
<dbReference type="Pfam" id="PF21074">
    <property type="entry name" value="GDH_C"/>
    <property type="match status" value="1"/>
</dbReference>
<dbReference type="InterPro" id="IPR036291">
    <property type="entry name" value="NAD(P)-bd_dom_sf"/>
</dbReference>
<accession>A0A4R6N8S6</accession>
<sequence length="1609" mass="177460">MPITSASPAVSESLEPILALLRSRLPSEQHETMSAFVARYFAQVDPDDLAARQASDLYGAALAHWQFARRREPGQIKLRVFNPSLAEHGWQTTHTVIEIVNDDMPFLVDSVSMEVNRHGLTLHLLVHPLVGVRRGPDGTLDSLDEADGRRESFIHVEVDRVPEPAQQEALAADLLRVLGDVRSAVGDWQAMQQRMLALTQQLPAVKAPVPPAELEEASAFLRWLSDNHFTFLGYRAHRIVQESGEDRLEVEAGSGLGILRDPQALDAVASFAAMTPQLRAQARRPQPLEVTKSTARSTVHRPGYLDYVAIKQYDADGQVCGEHRFLGLFTSTAYNTSPSEIPLLRHRVAEVVRRAGLASGSHAGKALINILDTYPRDELFQIEAPELLQIAMGILQLGERQRFRLFLRQDPFERFVSCLIYAPRENYTTELRQRWQAILMQVLQGSASEFNVSLSDSVLARIHITVRTTPGGIPPFDVRELEARLIAAARRWVDALKTALIDAVGEARGIALLRRFSEAFPAGYREEFEARAAVPDIEAMAALDQQRPYALSLYRPLEAAPGQLRFKLIRRGEPLALSDSLPMLECLGVRLLDEHPYRITPAGEPPLWIHDFGLVLAASPDEVDVEALKPVFEEAVAALLDGAVEVDNFNRLTVAALLPARDIVLLRAYARYLRQIGFALSQPFVEATLVQHAGIARQLVALFKLRFAPGGGAAEDAQAQQLIEGIERALDEVSNLSEDRVLRQYLALIQATLRTNFFRRGPDGAPREFLSFKFACARVPGLPAPRPWAEIFVYAPRFEGVHLRGGPVARGGLRWSDRPEDFRTEVLGLVKAQMVKNTVIVPVGSKGGFVLKRAPSPADREAYLAEGVACYQNYLRGLLDLTDNRQGDVIVPPPQLRRHDGDDPYLVVAADKGTASFSDYANAISAEYGFWLGDAFASGGSRGYDHKLMGITARGAWESVKRHFREMGHDTQTQDFSVVGIGDMSGDVFGNGMLLSRHIRLVAAFDHRHIFIDPSPDAERSYQERERLFKLPRSSWADYDGSLISSGGGVWPRSAKSIPISAELRLLAGLAPEVEALPPTELIHALLKAPVDLIYNGGIGTYIKASSESHAQVGDRANDGLRVDGRDLRCKVFAEGGNLGSTQRGRIEYAMQGGRINTDAIDNSAGVDTSDHEVNIKILLGLPLGEGELTEKQRNALLPLMTDEVAALVLRDNVFQTQILSLCRRIAPQLLDAQTRFMQFLEKAARLDRPLEYLPSDQELAERRAAGQGLCSPELAVLLAYSKMWLYDELLASPLPDDPWVATALTRYFPQTLAERFSSYMPRHPLRREIIATHVINSMLNRVGPSFVYRVCESIGARPHEVVRAYLLAREVFGLVQLWVDIEALEGQIEDEVQGAMLIELSHHLERGTTWFLRSARLSDEMGHTIERFRACVGDLAGQLPQLLEQQEGAALAQAAARYVEQGVPQALAARVVSLSALTATLDIAEVADSAGQPVAQVAALYFDLGARLGLPLVREHVQALPAAQHWQMLAKGAMLDELSAVQRAVTGRVLGSTAGAAAAGVEARLSAWQQSQARVLERCAQLQAELRTARSIDLAMLSVLLREMRALA</sequence>
<feature type="domain" description="NAD-glutamate dehydrogenase ACT2" evidence="5">
    <location>
        <begin position="404"/>
        <end position="492"/>
    </location>
</feature>